<protein>
    <recommendedName>
        <fullName evidence="3">CCHC-type domain-containing protein</fullName>
    </recommendedName>
</protein>
<dbReference type="PROSITE" id="PS50158">
    <property type="entry name" value="ZF_CCHC"/>
    <property type="match status" value="1"/>
</dbReference>
<feature type="compositionally biased region" description="Polar residues" evidence="2">
    <location>
        <begin position="1"/>
        <end position="15"/>
    </location>
</feature>
<organism evidence="4 5">
    <name type="scientific">Quercus rubra</name>
    <name type="common">Northern red oak</name>
    <name type="synonym">Quercus borealis</name>
    <dbReference type="NCBI Taxonomy" id="3512"/>
    <lineage>
        <taxon>Eukaryota</taxon>
        <taxon>Viridiplantae</taxon>
        <taxon>Streptophyta</taxon>
        <taxon>Embryophyta</taxon>
        <taxon>Tracheophyta</taxon>
        <taxon>Spermatophyta</taxon>
        <taxon>Magnoliopsida</taxon>
        <taxon>eudicotyledons</taxon>
        <taxon>Gunneridae</taxon>
        <taxon>Pentapetalae</taxon>
        <taxon>rosids</taxon>
        <taxon>fabids</taxon>
        <taxon>Fagales</taxon>
        <taxon>Fagaceae</taxon>
        <taxon>Quercus</taxon>
    </lineage>
</organism>
<keyword evidence="1" id="KW-0863">Zinc-finger</keyword>
<dbReference type="SUPFAM" id="SSF57756">
    <property type="entry name" value="Retrovirus zinc finger-like domains"/>
    <property type="match status" value="1"/>
</dbReference>
<name>A0AAN7I0Q9_QUERU</name>
<sequence length="306" mass="33996">MANQDQTSRTSSSPSVAHRELSPMEDPRSPFFLHHGESPGAILVTQPLTKHNCPNWARAMLMALDAKSKLGFVDGSITASMAITPLEKIAWSKNNSMISSWILNSVSPHISGSVIYRNTAMEVWNSLRNRFLQANAIMQGDAIVTTFFTDLQTYWDQLLNLRPLPCCSCGKCICGVNDKITLFHHQDSLMQFLNGLNEVYSQVRTQILMMKPSPSIDKAFSLVIQEERQRALGFNGGYSIDSTALAVKTHAFNQAGKNTSGKGRPMCSHCGKLGHFKEKCYKLIGFPPGYKQKGRISMANQRCFIS</sequence>
<evidence type="ECO:0000259" key="3">
    <source>
        <dbReference type="PROSITE" id="PS50158"/>
    </source>
</evidence>
<feature type="region of interest" description="Disordered" evidence="2">
    <location>
        <begin position="1"/>
        <end position="30"/>
    </location>
</feature>
<evidence type="ECO:0000313" key="5">
    <source>
        <dbReference type="Proteomes" id="UP001324115"/>
    </source>
</evidence>
<dbReference type="GO" id="GO:0008270">
    <property type="term" value="F:zinc ion binding"/>
    <property type="evidence" value="ECO:0007669"/>
    <property type="project" value="UniProtKB-KW"/>
</dbReference>
<comment type="caution">
    <text evidence="4">The sequence shown here is derived from an EMBL/GenBank/DDBJ whole genome shotgun (WGS) entry which is preliminary data.</text>
</comment>
<dbReference type="Proteomes" id="UP001324115">
    <property type="component" value="Unassembled WGS sequence"/>
</dbReference>
<dbReference type="InterPro" id="IPR001878">
    <property type="entry name" value="Znf_CCHC"/>
</dbReference>
<feature type="domain" description="CCHC-type" evidence="3">
    <location>
        <begin position="267"/>
        <end position="280"/>
    </location>
</feature>
<keyword evidence="1" id="KW-0479">Metal-binding</keyword>
<evidence type="ECO:0000256" key="2">
    <source>
        <dbReference type="SAM" id="MobiDB-lite"/>
    </source>
</evidence>
<evidence type="ECO:0000256" key="1">
    <source>
        <dbReference type="PROSITE-ProRule" id="PRU00047"/>
    </source>
</evidence>
<dbReference type="InterPro" id="IPR029472">
    <property type="entry name" value="Copia-like_N"/>
</dbReference>
<reference evidence="4 5" key="1">
    <citation type="journal article" date="2023" name="G3 (Bethesda)">
        <title>A haplotype-resolved chromosome-scale genome for Quercus rubra L. provides insights into the genetics of adaptive traits for red oak species.</title>
        <authorList>
            <person name="Kapoor B."/>
            <person name="Jenkins J."/>
            <person name="Schmutz J."/>
            <person name="Zhebentyayeva T."/>
            <person name="Kuelheim C."/>
            <person name="Coggeshall M."/>
            <person name="Heim C."/>
            <person name="Lasky J.R."/>
            <person name="Leites L."/>
            <person name="Islam-Faridi N."/>
            <person name="Romero-Severson J."/>
            <person name="DeLeo V.L."/>
            <person name="Lucas S.M."/>
            <person name="Lazic D."/>
            <person name="Gailing O."/>
            <person name="Carlson J."/>
            <person name="Staton M."/>
        </authorList>
    </citation>
    <scope>NUCLEOTIDE SEQUENCE [LARGE SCALE GENOMIC DNA]</scope>
    <source>
        <strain evidence="4">Pseudo-F2</strain>
    </source>
</reference>
<accession>A0AAN7I0Q9</accession>
<proteinExistence type="predicted"/>
<gene>
    <name evidence="4" type="ORF">RGQ29_004709</name>
</gene>
<dbReference type="EMBL" id="JAXUIC010000011">
    <property type="protein sequence ID" value="KAK4561962.1"/>
    <property type="molecule type" value="Genomic_DNA"/>
</dbReference>
<evidence type="ECO:0000313" key="4">
    <source>
        <dbReference type="EMBL" id="KAK4561962.1"/>
    </source>
</evidence>
<keyword evidence="5" id="KW-1185">Reference proteome</keyword>
<dbReference type="InterPro" id="IPR036875">
    <property type="entry name" value="Znf_CCHC_sf"/>
</dbReference>
<dbReference type="AlphaFoldDB" id="A0AAN7I0Q9"/>
<keyword evidence="1" id="KW-0862">Zinc</keyword>
<dbReference type="Pfam" id="PF14244">
    <property type="entry name" value="Retrotran_gag_3"/>
    <property type="match status" value="1"/>
</dbReference>
<dbReference type="PANTHER" id="PTHR37610:SF97">
    <property type="entry name" value="RETROTRANSPOSON GAG DOMAIN-CONTAINING PROTEIN"/>
    <property type="match status" value="1"/>
</dbReference>
<feature type="compositionally biased region" description="Basic and acidic residues" evidence="2">
    <location>
        <begin position="17"/>
        <end position="28"/>
    </location>
</feature>
<dbReference type="PANTHER" id="PTHR37610">
    <property type="entry name" value="CCHC-TYPE DOMAIN-CONTAINING PROTEIN"/>
    <property type="match status" value="1"/>
</dbReference>
<dbReference type="GO" id="GO:0003676">
    <property type="term" value="F:nucleic acid binding"/>
    <property type="evidence" value="ECO:0007669"/>
    <property type="project" value="InterPro"/>
</dbReference>